<dbReference type="PANTHER" id="PTHR30137:SF16">
    <property type="entry name" value="BLL0895 PROTEIN"/>
    <property type="match status" value="1"/>
</dbReference>
<evidence type="ECO:0000256" key="2">
    <source>
        <dbReference type="ARBA" id="ARBA00022630"/>
    </source>
</evidence>
<evidence type="ECO:0000256" key="3">
    <source>
        <dbReference type="ARBA" id="ARBA00023002"/>
    </source>
</evidence>
<organism evidence="6 7">
    <name type="scientific">Caldovatus aquaticus</name>
    <dbReference type="NCBI Taxonomy" id="2865671"/>
    <lineage>
        <taxon>Bacteria</taxon>
        <taxon>Pseudomonadati</taxon>
        <taxon>Pseudomonadota</taxon>
        <taxon>Alphaproteobacteria</taxon>
        <taxon>Acetobacterales</taxon>
        <taxon>Roseomonadaceae</taxon>
        <taxon>Caldovatus</taxon>
    </lineage>
</organism>
<evidence type="ECO:0000259" key="5">
    <source>
        <dbReference type="Pfam" id="PF00296"/>
    </source>
</evidence>
<evidence type="ECO:0000313" key="6">
    <source>
        <dbReference type="EMBL" id="MBW8267885.1"/>
    </source>
</evidence>
<dbReference type="Pfam" id="PF00296">
    <property type="entry name" value="Bac_luciferase"/>
    <property type="match status" value="1"/>
</dbReference>
<name>A0ABS7EWZ7_9PROT</name>
<accession>A0ABS7EWZ7</accession>
<evidence type="ECO:0000313" key="7">
    <source>
        <dbReference type="Proteomes" id="UP001519924"/>
    </source>
</evidence>
<evidence type="ECO:0000256" key="1">
    <source>
        <dbReference type="ARBA" id="ARBA00010426"/>
    </source>
</evidence>
<keyword evidence="4" id="KW-0503">Monooxygenase</keyword>
<dbReference type="InterPro" id="IPR036661">
    <property type="entry name" value="Luciferase-like_sf"/>
</dbReference>
<keyword evidence="2" id="KW-0285">Flavoprotein</keyword>
<dbReference type="InterPro" id="IPR011251">
    <property type="entry name" value="Luciferase-like_dom"/>
</dbReference>
<reference evidence="6 7" key="1">
    <citation type="submission" date="2021-08" db="EMBL/GenBank/DDBJ databases">
        <title>Caldovatus sediminis gen. nov., sp. nov., a moderately thermophilic bacterium isolated from a hot spring.</title>
        <authorList>
            <person name="Hu C.-J."/>
            <person name="Li W.-J."/>
            <person name="Xian W.-D."/>
        </authorList>
    </citation>
    <scope>NUCLEOTIDE SEQUENCE [LARGE SCALE GENOMIC DNA]</scope>
    <source>
        <strain evidence="6 7">SYSU G05006</strain>
    </source>
</reference>
<dbReference type="InterPro" id="IPR050766">
    <property type="entry name" value="Bact_Lucif_Oxidored"/>
</dbReference>
<proteinExistence type="inferred from homology"/>
<dbReference type="EMBL" id="JAHZUY010000001">
    <property type="protein sequence ID" value="MBW8267885.1"/>
    <property type="molecule type" value="Genomic_DNA"/>
</dbReference>
<evidence type="ECO:0000256" key="4">
    <source>
        <dbReference type="ARBA" id="ARBA00023033"/>
    </source>
</evidence>
<dbReference type="Proteomes" id="UP001519924">
    <property type="component" value="Unassembled WGS sequence"/>
</dbReference>
<dbReference type="RefSeq" id="WP_220115397.1">
    <property type="nucleotide sequence ID" value="NZ_JAHZUY010000001.1"/>
</dbReference>
<sequence>MRLGLFMMPLHPPERPMHETLAEDTEKSLLADRLGFDELWVGEHFSASSEPIPSPLMFMAALAPRTSRLTFATGVINLPNHHPAIVAAEAAQFDHMTRGRFIMGIGPGGLASDFELFGNTEPIARGKRMLEAMDIILRIWAQDGPPYDIAGRNWTARIVDSVVPELGVGTMPVPFQRPHPPIAITARSLDSFGVKVAAQRGWGVVSANFVTTRVVAGHWRTLRAALAEHGKAASGENWRVARNFCIAATEAEARARVFDEAGANRYYFHYLSTLARPAGQLATLKPDAETPDEAVTLEQIIADCVIWGSPQGVLDRLVAFREQVGPFGHLLMAGLDWSGPNAAWEQETMRRLAEEVMPRFRQHVAATEGGRRAAG</sequence>
<feature type="domain" description="Luciferase-like" evidence="5">
    <location>
        <begin position="1"/>
        <end position="323"/>
    </location>
</feature>
<dbReference type="PANTHER" id="PTHR30137">
    <property type="entry name" value="LUCIFERASE-LIKE MONOOXYGENASE"/>
    <property type="match status" value="1"/>
</dbReference>
<gene>
    <name evidence="6" type="ORF">K1J50_00100</name>
</gene>
<protein>
    <submittedName>
        <fullName evidence="6">LLM class flavin-dependent oxidoreductase</fullName>
    </submittedName>
</protein>
<dbReference type="Gene3D" id="3.20.20.30">
    <property type="entry name" value="Luciferase-like domain"/>
    <property type="match status" value="1"/>
</dbReference>
<comment type="similarity">
    <text evidence="1">Belongs to the bacterial luciferase oxidoreductase family.</text>
</comment>
<keyword evidence="3" id="KW-0560">Oxidoreductase</keyword>
<comment type="caution">
    <text evidence="6">The sequence shown here is derived from an EMBL/GenBank/DDBJ whole genome shotgun (WGS) entry which is preliminary data.</text>
</comment>
<dbReference type="SUPFAM" id="SSF51679">
    <property type="entry name" value="Bacterial luciferase-like"/>
    <property type="match status" value="1"/>
</dbReference>
<keyword evidence="7" id="KW-1185">Reference proteome</keyword>